<proteinExistence type="predicted"/>
<evidence type="ECO:0000313" key="1">
    <source>
        <dbReference type="EMBL" id="KAF0882728.1"/>
    </source>
</evidence>
<keyword evidence="2" id="KW-1185">Reference proteome</keyword>
<accession>A0A6G1B3T2</accession>
<dbReference type="Proteomes" id="UP000475037">
    <property type="component" value="Unassembled WGS sequence"/>
</dbReference>
<comment type="caution">
    <text evidence="1">The sequence shown here is derived from an EMBL/GenBank/DDBJ whole genome shotgun (WGS) entry which is preliminary data.</text>
</comment>
<dbReference type="EMBL" id="VOAJ01002526">
    <property type="protein sequence ID" value="KAF0882728.1"/>
    <property type="molecule type" value="Genomic_DNA"/>
</dbReference>
<organism evidence="1 2">
    <name type="scientific">Crocuta crocuta</name>
    <name type="common">Spotted hyena</name>
    <dbReference type="NCBI Taxonomy" id="9678"/>
    <lineage>
        <taxon>Eukaryota</taxon>
        <taxon>Metazoa</taxon>
        <taxon>Chordata</taxon>
        <taxon>Craniata</taxon>
        <taxon>Vertebrata</taxon>
        <taxon>Euteleostomi</taxon>
        <taxon>Mammalia</taxon>
        <taxon>Eutheria</taxon>
        <taxon>Laurasiatheria</taxon>
        <taxon>Carnivora</taxon>
        <taxon>Feliformia</taxon>
        <taxon>Hyaenidae</taxon>
        <taxon>Crocuta</taxon>
    </lineage>
</organism>
<dbReference type="AlphaFoldDB" id="A0A6G1B3T2"/>
<sequence>KDQNRHFIKKDMQMANMHMKRCTPPLIIREMKIKTTMRYHYTPTRMAISKKTDNIKCWQRQRNWRPLHYWWECKMVQPLWKTVWQFLKKLNINLPYNPAIPLLGIYPRE</sequence>
<protein>
    <submittedName>
        <fullName evidence="1">LORF2 protein</fullName>
    </submittedName>
</protein>
<name>A0A6G1B3T2_CROCR</name>
<evidence type="ECO:0000313" key="2">
    <source>
        <dbReference type="Proteomes" id="UP000475037"/>
    </source>
</evidence>
<feature type="non-terminal residue" evidence="1">
    <location>
        <position position="109"/>
    </location>
</feature>
<feature type="non-terminal residue" evidence="1">
    <location>
        <position position="1"/>
    </location>
</feature>
<reference evidence="1 2" key="1">
    <citation type="submission" date="2019-11" db="EMBL/GenBank/DDBJ databases">
        <authorList>
            <person name="Yang C."/>
            <person name="Li F."/>
        </authorList>
    </citation>
    <scope>NUCLEOTIDE SEQUENCE [LARGE SCALE GENOMIC DNA]</scope>
    <source>
        <strain evidence="1">KB4526</strain>
        <tissue evidence="1">Muscle</tissue>
    </source>
</reference>
<gene>
    <name evidence="1" type="ORF">FOF47_R04173</name>
</gene>